<evidence type="ECO:0000313" key="2">
    <source>
        <dbReference type="Proteomes" id="UP000800036"/>
    </source>
</evidence>
<dbReference type="AlphaFoldDB" id="A0A6A5VJ17"/>
<reference evidence="1" key="1">
    <citation type="journal article" date="2020" name="Stud. Mycol.">
        <title>101 Dothideomycetes genomes: a test case for predicting lifestyles and emergence of pathogens.</title>
        <authorList>
            <person name="Haridas S."/>
            <person name="Albert R."/>
            <person name="Binder M."/>
            <person name="Bloem J."/>
            <person name="Labutti K."/>
            <person name="Salamov A."/>
            <person name="Andreopoulos B."/>
            <person name="Baker S."/>
            <person name="Barry K."/>
            <person name="Bills G."/>
            <person name="Bluhm B."/>
            <person name="Cannon C."/>
            <person name="Castanera R."/>
            <person name="Culley D."/>
            <person name="Daum C."/>
            <person name="Ezra D."/>
            <person name="Gonzalez J."/>
            <person name="Henrissat B."/>
            <person name="Kuo A."/>
            <person name="Liang C."/>
            <person name="Lipzen A."/>
            <person name="Lutzoni F."/>
            <person name="Magnuson J."/>
            <person name="Mondo S."/>
            <person name="Nolan M."/>
            <person name="Ohm R."/>
            <person name="Pangilinan J."/>
            <person name="Park H.-J."/>
            <person name="Ramirez L."/>
            <person name="Alfaro M."/>
            <person name="Sun H."/>
            <person name="Tritt A."/>
            <person name="Yoshinaga Y."/>
            <person name="Zwiers L.-H."/>
            <person name="Turgeon B."/>
            <person name="Goodwin S."/>
            <person name="Spatafora J."/>
            <person name="Crous P."/>
            <person name="Grigoriev I."/>
        </authorList>
    </citation>
    <scope>NUCLEOTIDE SEQUENCE</scope>
    <source>
        <strain evidence="1">CBS 107.79</strain>
    </source>
</reference>
<dbReference type="EMBL" id="ML976669">
    <property type="protein sequence ID" value="KAF1975812.1"/>
    <property type="molecule type" value="Genomic_DNA"/>
</dbReference>
<dbReference type="PANTHER" id="PTHR42085">
    <property type="entry name" value="F-BOX DOMAIN-CONTAINING PROTEIN"/>
    <property type="match status" value="1"/>
</dbReference>
<protein>
    <submittedName>
        <fullName evidence="1">Uncharacterized protein</fullName>
    </submittedName>
</protein>
<gene>
    <name evidence="1" type="ORF">BU23DRAFT_552299</name>
</gene>
<sequence>MDAAPPGGTATIGSQPVEAVPVDGKAVFPFLRLPRELRDQIYNYAFAIPDDRGEQALVIERRHLAHFEPSAASILLLLHHDYFLLNRQVAREALDALFKNHTVYWSCGPYVLKQLLTHIEYGFGRKWLQCMKRIELNWITFPNLRMYPPERSGFQDEWWWENDGHEVDVDYVRGAQYSGHYDEYDHAGGYYDDNFYEPEDESFYPPWPDHNAPTTASNDPFGFSRHYPFADPLRQPTSDDDAGFYADDMSTKLDLLVSLEVTPLFEYLCSPVFAISSITLPLHFISKSSYQNRRATRQGYTLPLKIRYWVHVCVHAMVMLHGSFTLRELRVKYKPQDLWASMEPADSLQRIMEKGVWFKESEDRENEREGEGEAFRLVWQGLQNHGVLNGDDRMGLSAEINFVKWEGDLDDGRVGDELEVVFTDGTKESGKR</sequence>
<organism evidence="1 2">
    <name type="scientific">Bimuria novae-zelandiae CBS 107.79</name>
    <dbReference type="NCBI Taxonomy" id="1447943"/>
    <lineage>
        <taxon>Eukaryota</taxon>
        <taxon>Fungi</taxon>
        <taxon>Dikarya</taxon>
        <taxon>Ascomycota</taxon>
        <taxon>Pezizomycotina</taxon>
        <taxon>Dothideomycetes</taxon>
        <taxon>Pleosporomycetidae</taxon>
        <taxon>Pleosporales</taxon>
        <taxon>Massarineae</taxon>
        <taxon>Didymosphaeriaceae</taxon>
        <taxon>Bimuria</taxon>
    </lineage>
</organism>
<dbReference type="PANTHER" id="PTHR42085:SF2">
    <property type="entry name" value="F-BOX DOMAIN-CONTAINING PROTEIN"/>
    <property type="match status" value="1"/>
</dbReference>
<dbReference type="InterPro" id="IPR038883">
    <property type="entry name" value="AN11006-like"/>
</dbReference>
<name>A0A6A5VJ17_9PLEO</name>
<evidence type="ECO:0000313" key="1">
    <source>
        <dbReference type="EMBL" id="KAF1975812.1"/>
    </source>
</evidence>
<dbReference type="OrthoDB" id="62952at2759"/>
<proteinExistence type="predicted"/>
<accession>A0A6A5VJ17</accession>
<dbReference type="Proteomes" id="UP000800036">
    <property type="component" value="Unassembled WGS sequence"/>
</dbReference>
<keyword evidence="2" id="KW-1185">Reference proteome</keyword>